<evidence type="ECO:0000256" key="7">
    <source>
        <dbReference type="ARBA" id="ARBA00031584"/>
    </source>
</evidence>
<organism evidence="12 13">
    <name type="scientific">Methylomonas koyamae</name>
    <dbReference type="NCBI Taxonomy" id="702114"/>
    <lineage>
        <taxon>Bacteria</taxon>
        <taxon>Pseudomonadati</taxon>
        <taxon>Pseudomonadota</taxon>
        <taxon>Gammaproteobacteria</taxon>
        <taxon>Methylococcales</taxon>
        <taxon>Methylococcaceae</taxon>
        <taxon>Methylomonas</taxon>
    </lineage>
</organism>
<dbReference type="Pfam" id="PF00361">
    <property type="entry name" value="Proton_antipo_M"/>
    <property type="match status" value="1"/>
</dbReference>
<feature type="transmembrane region" description="Helical" evidence="10">
    <location>
        <begin position="201"/>
        <end position="221"/>
    </location>
</feature>
<evidence type="ECO:0000256" key="4">
    <source>
        <dbReference type="ARBA" id="ARBA00022692"/>
    </source>
</evidence>
<comment type="similarity">
    <text evidence="2">Belongs to the complex I subunit 4 family.</text>
</comment>
<keyword evidence="5 10" id="KW-1133">Transmembrane helix</keyword>
<evidence type="ECO:0000259" key="11">
    <source>
        <dbReference type="Pfam" id="PF00361"/>
    </source>
</evidence>
<feature type="transmembrane region" description="Helical" evidence="10">
    <location>
        <begin position="242"/>
        <end position="260"/>
    </location>
</feature>
<dbReference type="RefSeq" id="WP_064028361.1">
    <property type="nucleotide sequence ID" value="NZ_LUUK01000164.1"/>
</dbReference>
<keyword evidence="6 10" id="KW-0472">Membrane</keyword>
<dbReference type="GO" id="GO:0008137">
    <property type="term" value="F:NADH dehydrogenase (ubiquinone) activity"/>
    <property type="evidence" value="ECO:0007669"/>
    <property type="project" value="InterPro"/>
</dbReference>
<evidence type="ECO:0000313" key="12">
    <source>
        <dbReference type="EMBL" id="OAI18842.1"/>
    </source>
</evidence>
<feature type="transmembrane region" description="Helical" evidence="10">
    <location>
        <begin position="405"/>
        <end position="431"/>
    </location>
</feature>
<feature type="transmembrane region" description="Helical" evidence="10">
    <location>
        <begin position="272"/>
        <end position="293"/>
    </location>
</feature>
<feature type="transmembrane region" description="Helical" evidence="10">
    <location>
        <begin position="371"/>
        <end position="393"/>
    </location>
</feature>
<dbReference type="AlphaFoldDB" id="A0A177NLX7"/>
<feature type="transmembrane region" description="Helical" evidence="10">
    <location>
        <begin position="300"/>
        <end position="320"/>
    </location>
</feature>
<dbReference type="EMBL" id="LUUK01000164">
    <property type="protein sequence ID" value="OAI18842.1"/>
    <property type="molecule type" value="Genomic_DNA"/>
</dbReference>
<evidence type="ECO:0000256" key="5">
    <source>
        <dbReference type="ARBA" id="ARBA00022989"/>
    </source>
</evidence>
<keyword evidence="13" id="KW-1185">Reference proteome</keyword>
<evidence type="ECO:0000313" key="13">
    <source>
        <dbReference type="Proteomes" id="UP000077628"/>
    </source>
</evidence>
<name>A0A177NLX7_9GAMM</name>
<protein>
    <recommendedName>
        <fullName evidence="3">NADH-quinone oxidoreductase subunit M</fullName>
    </recommendedName>
    <alternativeName>
        <fullName evidence="7">NADH dehydrogenase I subunit M</fullName>
    </alternativeName>
    <alternativeName>
        <fullName evidence="8">NDH-1 subunit M</fullName>
    </alternativeName>
</protein>
<feature type="transmembrane region" description="Helical" evidence="10">
    <location>
        <begin position="109"/>
        <end position="125"/>
    </location>
</feature>
<dbReference type="GO" id="GO:0015990">
    <property type="term" value="P:electron transport coupled proton transport"/>
    <property type="evidence" value="ECO:0007669"/>
    <property type="project" value="TreeGrafter"/>
</dbReference>
<evidence type="ECO:0000256" key="1">
    <source>
        <dbReference type="ARBA" id="ARBA00004127"/>
    </source>
</evidence>
<dbReference type="GO" id="GO:0012505">
    <property type="term" value="C:endomembrane system"/>
    <property type="evidence" value="ECO:0007669"/>
    <property type="project" value="UniProtKB-SubCell"/>
</dbReference>
<comment type="subcellular location">
    <subcellularLocation>
        <location evidence="1">Endomembrane system</location>
        <topology evidence="1">Multi-pass membrane protein</topology>
    </subcellularLocation>
    <subcellularLocation>
        <location evidence="9">Membrane</location>
        <topology evidence="9">Multi-pass membrane protein</topology>
    </subcellularLocation>
</comment>
<accession>A0A177NLX7</accession>
<dbReference type="GO" id="GO:0016020">
    <property type="term" value="C:membrane"/>
    <property type="evidence" value="ECO:0007669"/>
    <property type="project" value="UniProtKB-SubCell"/>
</dbReference>
<dbReference type="NCBIfam" id="TIGR01972">
    <property type="entry name" value="NDH_I_M"/>
    <property type="match status" value="1"/>
</dbReference>
<feature type="domain" description="NADH:quinone oxidoreductase/Mrp antiporter transmembrane" evidence="11">
    <location>
        <begin position="127"/>
        <end position="418"/>
    </location>
</feature>
<feature type="transmembrane region" description="Helical" evidence="10">
    <location>
        <begin position="332"/>
        <end position="350"/>
    </location>
</feature>
<dbReference type="InterPro" id="IPR003918">
    <property type="entry name" value="NADH_UbQ_OxRdtase"/>
</dbReference>
<evidence type="ECO:0000256" key="3">
    <source>
        <dbReference type="ARBA" id="ARBA00019906"/>
    </source>
</evidence>
<reference evidence="13" key="1">
    <citation type="submission" date="2016-03" db="EMBL/GenBank/DDBJ databases">
        <authorList>
            <person name="Heylen K."/>
            <person name="De Vos P."/>
            <person name="Vekeman B."/>
        </authorList>
    </citation>
    <scope>NUCLEOTIDE SEQUENCE [LARGE SCALE GENOMIC DNA]</scope>
    <source>
        <strain evidence="13">R-45383</strain>
    </source>
</reference>
<evidence type="ECO:0000256" key="8">
    <source>
        <dbReference type="ARBA" id="ARBA00032798"/>
    </source>
</evidence>
<dbReference type="PANTHER" id="PTHR43507">
    <property type="entry name" value="NADH-UBIQUINONE OXIDOREDUCTASE CHAIN 4"/>
    <property type="match status" value="1"/>
</dbReference>
<sequence>MAILSALLWTPALGALMLVPVSGDRVRLIRILGNLMSLCALALAGKLLLDFDAGDSAMQFGEFYPLNPKLGSAYALGVDGLSLPMLVLATLLTAIALLASASVSDGVKGYHICVLLLEFGMLGVFMAQDWALFYIFWEVTLIPLYFLIDRWGGKRRHAASLNFVLYTMGGSVFMLLSLLAISEYDLEKQGSLMAAMGQAAQTMPVVEQVLVLLGFLIGFGVKMPIFPLHGWLPLAHVEAPSPISILLSGILLKMGAYGLIRSCVMLPVAAQLLQPALLFLALFGMLYGGLLAWRQTDIKAMVAYSSLSHMGVVLLGIAALNHTGFTGAILQMTAHGLIAGALFLLVGLLYERTHTRHLPDYSSLVQVMPRFAVFTTLTLLAAMGLPGSVGFVAELHTLIGGFRQWGGLMVFFSLSILISAAYAMRTVGLLFTGPVKPQMREIADLRPVEMLASGVLVGGIVALGLLPAPLIELSSVTVDRMLAVIGERLP</sequence>
<keyword evidence="4 9" id="KW-0812">Transmembrane</keyword>
<dbReference type="OrthoDB" id="9768329at2"/>
<dbReference type="PANTHER" id="PTHR43507:SF1">
    <property type="entry name" value="NADH-UBIQUINONE OXIDOREDUCTASE CHAIN 4"/>
    <property type="match status" value="1"/>
</dbReference>
<proteinExistence type="inferred from homology"/>
<evidence type="ECO:0000256" key="9">
    <source>
        <dbReference type="RuleBase" id="RU000320"/>
    </source>
</evidence>
<feature type="transmembrane region" description="Helical" evidence="10">
    <location>
        <begin position="160"/>
        <end position="181"/>
    </location>
</feature>
<feature type="transmembrane region" description="Helical" evidence="10">
    <location>
        <begin position="131"/>
        <end position="148"/>
    </location>
</feature>
<dbReference type="GO" id="GO:0042773">
    <property type="term" value="P:ATP synthesis coupled electron transport"/>
    <property type="evidence" value="ECO:0007669"/>
    <property type="project" value="InterPro"/>
</dbReference>
<evidence type="ECO:0000256" key="6">
    <source>
        <dbReference type="ARBA" id="ARBA00023136"/>
    </source>
</evidence>
<dbReference type="PRINTS" id="PR01437">
    <property type="entry name" value="NUOXDRDTASE4"/>
</dbReference>
<evidence type="ECO:0000256" key="10">
    <source>
        <dbReference type="SAM" id="Phobius"/>
    </source>
</evidence>
<dbReference type="InterPro" id="IPR010227">
    <property type="entry name" value="NADH_Q_OxRdtase_chainM/4"/>
</dbReference>
<feature type="transmembrane region" description="Helical" evidence="10">
    <location>
        <begin position="451"/>
        <end position="471"/>
    </location>
</feature>
<dbReference type="InterPro" id="IPR001750">
    <property type="entry name" value="ND/Mrp_TM"/>
</dbReference>
<feature type="transmembrane region" description="Helical" evidence="10">
    <location>
        <begin position="73"/>
        <end position="97"/>
    </location>
</feature>
<dbReference type="Proteomes" id="UP000077628">
    <property type="component" value="Unassembled WGS sequence"/>
</dbReference>
<dbReference type="GO" id="GO:0048039">
    <property type="term" value="F:ubiquinone binding"/>
    <property type="evidence" value="ECO:0007669"/>
    <property type="project" value="TreeGrafter"/>
</dbReference>
<comment type="caution">
    <text evidence="12">The sequence shown here is derived from an EMBL/GenBank/DDBJ whole genome shotgun (WGS) entry which is preliminary data.</text>
</comment>
<dbReference type="GO" id="GO:0003954">
    <property type="term" value="F:NADH dehydrogenase activity"/>
    <property type="evidence" value="ECO:0007669"/>
    <property type="project" value="TreeGrafter"/>
</dbReference>
<gene>
    <name evidence="12" type="ORF">A1355_05220</name>
</gene>
<dbReference type="STRING" id="702114.A1355_05220"/>
<evidence type="ECO:0000256" key="2">
    <source>
        <dbReference type="ARBA" id="ARBA00009025"/>
    </source>
</evidence>